<comment type="caution">
    <text evidence="4">The sequence shown here is derived from an EMBL/GenBank/DDBJ whole genome shotgun (WGS) entry which is preliminary data.</text>
</comment>
<dbReference type="Pfam" id="PF20146">
    <property type="entry name" value="NRF"/>
    <property type="match status" value="1"/>
</dbReference>
<feature type="transmembrane region" description="Helical" evidence="1">
    <location>
        <begin position="794"/>
        <end position="815"/>
    </location>
</feature>
<evidence type="ECO:0000256" key="1">
    <source>
        <dbReference type="SAM" id="Phobius"/>
    </source>
</evidence>
<dbReference type="PANTHER" id="PTHR11161:SF72">
    <property type="entry name" value="FI21449P1"/>
    <property type="match status" value="1"/>
</dbReference>
<gene>
    <name evidence="4" type="ORF">HF086_000515</name>
</gene>
<feature type="transmembrane region" description="Helical" evidence="1">
    <location>
        <begin position="478"/>
        <end position="500"/>
    </location>
</feature>
<dbReference type="AlphaFoldDB" id="A0A922MP12"/>
<reference evidence="4" key="1">
    <citation type="journal article" date="2021" name="G3 (Bethesda)">
        <title>Genome and transcriptome analysis of the beet armyworm Spodoptera exigua reveals targets for pest control. .</title>
        <authorList>
            <person name="Simon S."/>
            <person name="Breeschoten T."/>
            <person name="Jansen H.J."/>
            <person name="Dirks R.P."/>
            <person name="Schranz M.E."/>
            <person name="Ros V.I.D."/>
        </authorList>
    </citation>
    <scope>NUCLEOTIDE SEQUENCE</scope>
    <source>
        <strain evidence="4">TB_SE_WUR_2020</strain>
    </source>
</reference>
<evidence type="ECO:0000313" key="4">
    <source>
        <dbReference type="EMBL" id="KAH9640571.1"/>
    </source>
</evidence>
<dbReference type="Proteomes" id="UP000814243">
    <property type="component" value="Unassembled WGS sequence"/>
</dbReference>
<feature type="transmembrane region" description="Helical" evidence="1">
    <location>
        <begin position="442"/>
        <end position="466"/>
    </location>
</feature>
<dbReference type="EMBL" id="JACEFF010000278">
    <property type="protein sequence ID" value="KAH9640571.1"/>
    <property type="molecule type" value="Genomic_DNA"/>
</dbReference>
<evidence type="ECO:0000259" key="3">
    <source>
        <dbReference type="SMART" id="SM00703"/>
    </source>
</evidence>
<name>A0A922MP12_SPOEX</name>
<dbReference type="InterPro" id="IPR052728">
    <property type="entry name" value="O2_lipid_transport_reg"/>
</dbReference>
<proteinExistence type="predicted"/>
<feature type="signal peptide" evidence="2">
    <location>
        <begin position="1"/>
        <end position="18"/>
    </location>
</feature>
<keyword evidence="2" id="KW-0732">Signal</keyword>
<accession>A0A922MP12</accession>
<feature type="transmembrane region" description="Helical" evidence="1">
    <location>
        <begin position="731"/>
        <end position="755"/>
    </location>
</feature>
<feature type="chain" id="PRO_5037186527" description="Nose resistant-to-fluoxetine protein N-terminal domain-containing protein" evidence="2">
    <location>
        <begin position="19"/>
        <end position="865"/>
    </location>
</feature>
<dbReference type="PANTHER" id="PTHR11161">
    <property type="entry name" value="O-ACYLTRANSFERASE"/>
    <property type="match status" value="1"/>
</dbReference>
<organism evidence="4 5">
    <name type="scientific">Spodoptera exigua</name>
    <name type="common">Beet armyworm</name>
    <name type="synonym">Noctua fulgens</name>
    <dbReference type="NCBI Taxonomy" id="7107"/>
    <lineage>
        <taxon>Eukaryota</taxon>
        <taxon>Metazoa</taxon>
        <taxon>Ecdysozoa</taxon>
        <taxon>Arthropoda</taxon>
        <taxon>Hexapoda</taxon>
        <taxon>Insecta</taxon>
        <taxon>Pterygota</taxon>
        <taxon>Neoptera</taxon>
        <taxon>Endopterygota</taxon>
        <taxon>Lepidoptera</taxon>
        <taxon>Glossata</taxon>
        <taxon>Ditrysia</taxon>
        <taxon>Noctuoidea</taxon>
        <taxon>Noctuidae</taxon>
        <taxon>Amphipyrinae</taxon>
        <taxon>Spodoptera</taxon>
    </lineage>
</organism>
<evidence type="ECO:0000313" key="5">
    <source>
        <dbReference type="Proteomes" id="UP000814243"/>
    </source>
</evidence>
<dbReference type="InterPro" id="IPR006621">
    <property type="entry name" value="Nose-resist-to-fluoxetine_N"/>
</dbReference>
<feature type="transmembrane region" description="Helical" evidence="1">
    <location>
        <begin position="600"/>
        <end position="624"/>
    </location>
</feature>
<keyword evidence="1" id="KW-0812">Transmembrane</keyword>
<feature type="transmembrane region" description="Helical" evidence="1">
    <location>
        <begin position="827"/>
        <end position="849"/>
    </location>
</feature>
<dbReference type="SMART" id="SM00703">
    <property type="entry name" value="NRF"/>
    <property type="match status" value="1"/>
</dbReference>
<feature type="transmembrane region" description="Helical" evidence="1">
    <location>
        <begin position="761"/>
        <end position="782"/>
    </location>
</feature>
<feature type="transmembrane region" description="Helical" evidence="1">
    <location>
        <begin position="661"/>
        <end position="682"/>
    </location>
</feature>
<keyword evidence="1" id="KW-1133">Transmembrane helix</keyword>
<evidence type="ECO:0000256" key="2">
    <source>
        <dbReference type="SAM" id="SignalP"/>
    </source>
</evidence>
<sequence length="865" mass="96783">MLMLKLCCVLLFVILAEGGKSNSRQNLPRKEIRAGKRPEKIEVFDNLFNVYDPTFLAVVWPKITNGMHILVDPNCWEELGYFFKDLTEGKAWAYNVLDASGRYGSGLFMGNRFWLGSKERCLDLDKQSFITNRSSPLVENGEDDVSSVSRTKYFDDERHEWRWMVYHDDVVHKAADTWPPFRLAYTALGVSLNITKTNMIKSTDIILGLCMPYSCTPRDVASVINFSIMVNDNLKANKTTSRAARVTTVRRVVGHYNITSDSSGVLLICITTILVALAIVATVVDLDLMKCLPYGSKSMTFDLEKYNTDPSRKLGRENASTKHEHEAKTETEMLGAENTNTHYMAVESLVKCSAPTITLDVNCAEKIVGSCKRCGKYRKQCSNPRQLDNLPPCPRLQYNSFASLSTQSKKKNIFCRLLLCFSLAYCWKRIFNTNMANKDLSLIHVMRVLATFWIMFVHVAVIVGYISDSAVNINDQGGVYLIIATGTIAFDTLFFVSGLFSAHHFFFLKSQYSVKELVGFQGACGEVLQFICFVTNRVIRLLPPYAYAVLVSAVMAQSAHHTSSLALPDGDEVNCRDHSWRNLLYVTTAYPKNEQEQIILLLYGSLETGTYCIILSISHLFYFFYQCMQIAWYLSTETQLHMLGALLCAMSATSTLRGRIAAVLTLVAMVSATVADASSAYFDFQQLFANSFGAYATIIERPWARIAPYFMGVFTGWLIHVVQGKLKVTSLLLWMASVSFMFTSSAVPMVGLPWLASWLHLTWPISLLWPVLMGATNMAGMFRKVTTHSSIAALSRLSYGMLLMHAAVARTMLLAVDNALCSTTLCLWLYFAGTTLGTILASLLLSLLVEMPCCSLLRRLSDCAS</sequence>
<keyword evidence="1" id="KW-0472">Membrane</keyword>
<protein>
    <recommendedName>
        <fullName evidence="3">Nose resistant-to-fluoxetine protein N-terminal domain-containing protein</fullName>
    </recommendedName>
</protein>
<feature type="transmembrane region" description="Helical" evidence="1">
    <location>
        <begin position="265"/>
        <end position="289"/>
    </location>
</feature>
<feature type="domain" description="Nose resistant-to-fluoxetine protein N-terminal" evidence="3">
    <location>
        <begin position="72"/>
        <end position="248"/>
    </location>
</feature>
<feature type="transmembrane region" description="Helical" evidence="1">
    <location>
        <begin position="702"/>
        <end position="719"/>
    </location>
</feature>